<comment type="caution">
    <text evidence="1">The sequence shown here is derived from an EMBL/GenBank/DDBJ whole genome shotgun (WGS) entry which is preliminary data.</text>
</comment>
<dbReference type="Proteomes" id="UP001066276">
    <property type="component" value="Chromosome 2_2"/>
</dbReference>
<gene>
    <name evidence="1" type="ORF">NDU88_002566</name>
</gene>
<evidence type="ECO:0000313" key="1">
    <source>
        <dbReference type="EMBL" id="KAJ1193265.1"/>
    </source>
</evidence>
<protein>
    <submittedName>
        <fullName evidence="1">Uncharacterized protein</fullName>
    </submittedName>
</protein>
<sequence length="114" mass="13100">MFANPQNTEETRDMRAAVARKPLGKFRIREINNDFTHERTDRCARCSISRGPATGASTMEELYKFLFSEKQCNFYRKEHVLTLAAVLSLQCSTSIPKGTHGALKRDREIIYSRN</sequence>
<dbReference type="AlphaFoldDB" id="A0AAV7UVZ5"/>
<evidence type="ECO:0000313" key="2">
    <source>
        <dbReference type="Proteomes" id="UP001066276"/>
    </source>
</evidence>
<proteinExistence type="predicted"/>
<keyword evidence="2" id="KW-1185">Reference proteome</keyword>
<accession>A0AAV7UVZ5</accession>
<dbReference type="EMBL" id="JANPWB010000004">
    <property type="protein sequence ID" value="KAJ1193265.1"/>
    <property type="molecule type" value="Genomic_DNA"/>
</dbReference>
<organism evidence="1 2">
    <name type="scientific">Pleurodeles waltl</name>
    <name type="common">Iberian ribbed newt</name>
    <dbReference type="NCBI Taxonomy" id="8319"/>
    <lineage>
        <taxon>Eukaryota</taxon>
        <taxon>Metazoa</taxon>
        <taxon>Chordata</taxon>
        <taxon>Craniata</taxon>
        <taxon>Vertebrata</taxon>
        <taxon>Euteleostomi</taxon>
        <taxon>Amphibia</taxon>
        <taxon>Batrachia</taxon>
        <taxon>Caudata</taxon>
        <taxon>Salamandroidea</taxon>
        <taxon>Salamandridae</taxon>
        <taxon>Pleurodelinae</taxon>
        <taxon>Pleurodeles</taxon>
    </lineage>
</organism>
<name>A0AAV7UVZ5_PLEWA</name>
<reference evidence="1" key="1">
    <citation type="journal article" date="2022" name="bioRxiv">
        <title>Sequencing and chromosome-scale assembly of the giantPleurodeles waltlgenome.</title>
        <authorList>
            <person name="Brown T."/>
            <person name="Elewa A."/>
            <person name="Iarovenko S."/>
            <person name="Subramanian E."/>
            <person name="Araus A.J."/>
            <person name="Petzold A."/>
            <person name="Susuki M."/>
            <person name="Suzuki K.-i.T."/>
            <person name="Hayashi T."/>
            <person name="Toyoda A."/>
            <person name="Oliveira C."/>
            <person name="Osipova E."/>
            <person name="Leigh N.D."/>
            <person name="Simon A."/>
            <person name="Yun M.H."/>
        </authorList>
    </citation>
    <scope>NUCLEOTIDE SEQUENCE</scope>
    <source>
        <strain evidence="1">20211129_DDA</strain>
        <tissue evidence="1">Liver</tissue>
    </source>
</reference>